<evidence type="ECO:0000313" key="1">
    <source>
        <dbReference type="EMBL" id="JAD56940.1"/>
    </source>
</evidence>
<proteinExistence type="predicted"/>
<dbReference type="EMBL" id="GBRH01240955">
    <property type="protein sequence ID" value="JAD56940.1"/>
    <property type="molecule type" value="Transcribed_RNA"/>
</dbReference>
<organism evidence="1">
    <name type="scientific">Arundo donax</name>
    <name type="common">Giant reed</name>
    <name type="synonym">Donax arundinaceus</name>
    <dbReference type="NCBI Taxonomy" id="35708"/>
    <lineage>
        <taxon>Eukaryota</taxon>
        <taxon>Viridiplantae</taxon>
        <taxon>Streptophyta</taxon>
        <taxon>Embryophyta</taxon>
        <taxon>Tracheophyta</taxon>
        <taxon>Spermatophyta</taxon>
        <taxon>Magnoliopsida</taxon>
        <taxon>Liliopsida</taxon>
        <taxon>Poales</taxon>
        <taxon>Poaceae</taxon>
        <taxon>PACMAD clade</taxon>
        <taxon>Arundinoideae</taxon>
        <taxon>Arundineae</taxon>
        <taxon>Arundo</taxon>
    </lineage>
</organism>
<reference evidence="1" key="1">
    <citation type="submission" date="2014-09" db="EMBL/GenBank/DDBJ databases">
        <authorList>
            <person name="Magalhaes I.L.F."/>
            <person name="Oliveira U."/>
            <person name="Santos F.R."/>
            <person name="Vidigal T.H.D.A."/>
            <person name="Brescovit A.D."/>
            <person name="Santos A.J."/>
        </authorList>
    </citation>
    <scope>NUCLEOTIDE SEQUENCE</scope>
    <source>
        <tissue evidence="1">Shoot tissue taken approximately 20 cm above the soil surface</tissue>
    </source>
</reference>
<reference evidence="1" key="2">
    <citation type="journal article" date="2015" name="Data Brief">
        <title>Shoot transcriptome of the giant reed, Arundo donax.</title>
        <authorList>
            <person name="Barrero R.A."/>
            <person name="Guerrero F.D."/>
            <person name="Moolhuijzen P."/>
            <person name="Goolsby J.A."/>
            <person name="Tidwell J."/>
            <person name="Bellgard S.E."/>
            <person name="Bellgard M.I."/>
        </authorList>
    </citation>
    <scope>NUCLEOTIDE SEQUENCE</scope>
    <source>
        <tissue evidence="1">Shoot tissue taken approximately 20 cm above the soil surface</tissue>
    </source>
</reference>
<sequence length="22" mass="2465">MGSFLIADVCVILLIQVHTCCW</sequence>
<name>A0A0A9B6X6_ARUDO</name>
<protein>
    <submittedName>
        <fullName evidence="1">Uncharacterized protein</fullName>
    </submittedName>
</protein>
<dbReference type="AlphaFoldDB" id="A0A0A9B6X6"/>
<accession>A0A0A9B6X6</accession>